<dbReference type="InterPro" id="IPR013083">
    <property type="entry name" value="Znf_RING/FYVE/PHD"/>
</dbReference>
<dbReference type="GO" id="GO:0006338">
    <property type="term" value="P:chromatin remodeling"/>
    <property type="evidence" value="ECO:0007669"/>
    <property type="project" value="InterPro"/>
</dbReference>
<organism evidence="5 6">
    <name type="scientific">Hydnum rufescens UP504</name>
    <dbReference type="NCBI Taxonomy" id="1448309"/>
    <lineage>
        <taxon>Eukaryota</taxon>
        <taxon>Fungi</taxon>
        <taxon>Dikarya</taxon>
        <taxon>Basidiomycota</taxon>
        <taxon>Agaricomycotina</taxon>
        <taxon>Agaricomycetes</taxon>
        <taxon>Cantharellales</taxon>
        <taxon>Hydnaceae</taxon>
        <taxon>Hydnum</taxon>
    </lineage>
</organism>
<accession>A0A9P6B3G4</accession>
<keyword evidence="6" id="KW-1185">Reference proteome</keyword>
<feature type="region of interest" description="Disordered" evidence="4">
    <location>
        <begin position="483"/>
        <end position="539"/>
    </location>
</feature>
<feature type="compositionally biased region" description="Polar residues" evidence="4">
    <location>
        <begin position="1106"/>
        <end position="1118"/>
    </location>
</feature>
<evidence type="ECO:0008006" key="7">
    <source>
        <dbReference type="Google" id="ProtNLM"/>
    </source>
</evidence>
<feature type="region of interest" description="Disordered" evidence="4">
    <location>
        <begin position="371"/>
        <end position="455"/>
    </location>
</feature>
<evidence type="ECO:0000256" key="1">
    <source>
        <dbReference type="ARBA" id="ARBA00022723"/>
    </source>
</evidence>
<feature type="compositionally biased region" description="Basic residues" evidence="4">
    <location>
        <begin position="411"/>
        <end position="421"/>
    </location>
</feature>
<dbReference type="SUPFAM" id="SSF57903">
    <property type="entry name" value="FYVE/PHD zinc finger"/>
    <property type="match status" value="1"/>
</dbReference>
<keyword evidence="3" id="KW-0862">Zinc</keyword>
<evidence type="ECO:0000256" key="4">
    <source>
        <dbReference type="SAM" id="MobiDB-lite"/>
    </source>
</evidence>
<feature type="compositionally biased region" description="Pro residues" evidence="4">
    <location>
        <begin position="881"/>
        <end position="890"/>
    </location>
</feature>
<dbReference type="Gene3D" id="3.30.40.10">
    <property type="entry name" value="Zinc/RING finger domain, C3HC4 (zinc finger)"/>
    <property type="match status" value="1"/>
</dbReference>
<feature type="compositionally biased region" description="Low complexity" evidence="4">
    <location>
        <begin position="285"/>
        <end position="304"/>
    </location>
</feature>
<dbReference type="InterPro" id="IPR029614">
    <property type="entry name" value="CECR2"/>
</dbReference>
<feature type="compositionally biased region" description="Polar residues" evidence="4">
    <location>
        <begin position="989"/>
        <end position="1008"/>
    </location>
</feature>
<feature type="compositionally biased region" description="Polar residues" evidence="4">
    <location>
        <begin position="1161"/>
        <end position="1173"/>
    </location>
</feature>
<feature type="compositionally biased region" description="Basic and acidic residues" evidence="4">
    <location>
        <begin position="703"/>
        <end position="713"/>
    </location>
</feature>
<evidence type="ECO:0000313" key="6">
    <source>
        <dbReference type="Proteomes" id="UP000886523"/>
    </source>
</evidence>
<dbReference type="GO" id="GO:0008270">
    <property type="term" value="F:zinc ion binding"/>
    <property type="evidence" value="ECO:0007669"/>
    <property type="project" value="UniProtKB-KW"/>
</dbReference>
<feature type="region of interest" description="Disordered" evidence="4">
    <location>
        <begin position="254"/>
        <end position="358"/>
    </location>
</feature>
<dbReference type="GO" id="GO:0007338">
    <property type="term" value="P:single fertilization"/>
    <property type="evidence" value="ECO:0007669"/>
    <property type="project" value="TreeGrafter"/>
</dbReference>
<feature type="compositionally biased region" description="Basic and acidic residues" evidence="4">
    <location>
        <begin position="634"/>
        <end position="682"/>
    </location>
</feature>
<evidence type="ECO:0000256" key="3">
    <source>
        <dbReference type="ARBA" id="ARBA00022833"/>
    </source>
</evidence>
<feature type="compositionally biased region" description="Polar residues" evidence="4">
    <location>
        <begin position="1060"/>
        <end position="1071"/>
    </location>
</feature>
<dbReference type="PANTHER" id="PTHR47092">
    <property type="entry name" value="CAT EYE SYNDROME CRITICAL REGION PROTEIN 2"/>
    <property type="match status" value="1"/>
</dbReference>
<feature type="compositionally biased region" description="Low complexity" evidence="4">
    <location>
        <begin position="1206"/>
        <end position="1219"/>
    </location>
</feature>
<keyword evidence="2" id="KW-0863">Zinc-finger</keyword>
<dbReference type="GO" id="GO:0090537">
    <property type="term" value="C:CERF complex"/>
    <property type="evidence" value="ECO:0007669"/>
    <property type="project" value="InterPro"/>
</dbReference>
<protein>
    <recommendedName>
        <fullName evidence="7">Zinc finger PHD-type domain-containing protein</fullName>
    </recommendedName>
</protein>
<dbReference type="AlphaFoldDB" id="A0A9P6B3G4"/>
<feature type="compositionally biased region" description="Low complexity" evidence="4">
    <location>
        <begin position="723"/>
        <end position="732"/>
    </location>
</feature>
<name>A0A9P6B3G4_9AGAM</name>
<feature type="compositionally biased region" description="Polar residues" evidence="4">
    <location>
        <begin position="925"/>
        <end position="940"/>
    </location>
</feature>
<evidence type="ECO:0000256" key="2">
    <source>
        <dbReference type="ARBA" id="ARBA00022771"/>
    </source>
</evidence>
<proteinExistence type="predicted"/>
<feature type="region of interest" description="Disordered" evidence="4">
    <location>
        <begin position="812"/>
        <end position="863"/>
    </location>
</feature>
<dbReference type="InterPro" id="IPR019786">
    <property type="entry name" value="Zinc_finger_PHD-type_CS"/>
</dbReference>
<feature type="compositionally biased region" description="Low complexity" evidence="4">
    <location>
        <begin position="349"/>
        <end position="358"/>
    </location>
</feature>
<feature type="compositionally biased region" description="Low complexity" evidence="4">
    <location>
        <begin position="1232"/>
        <end position="1245"/>
    </location>
</feature>
<dbReference type="PANTHER" id="PTHR47092:SF1">
    <property type="entry name" value="CHROMATIN REMODELING REGULATOR CECR2"/>
    <property type="match status" value="1"/>
</dbReference>
<feature type="compositionally biased region" description="Pro residues" evidence="4">
    <location>
        <begin position="338"/>
        <end position="348"/>
    </location>
</feature>
<feature type="compositionally biased region" description="Polar residues" evidence="4">
    <location>
        <begin position="962"/>
        <end position="980"/>
    </location>
</feature>
<feature type="region of interest" description="Disordered" evidence="4">
    <location>
        <begin position="634"/>
        <end position="742"/>
    </location>
</feature>
<feature type="compositionally biased region" description="Low complexity" evidence="4">
    <location>
        <begin position="1015"/>
        <end position="1024"/>
    </location>
</feature>
<dbReference type="OrthoDB" id="303107at2759"/>
<feature type="region of interest" description="Disordered" evidence="4">
    <location>
        <begin position="881"/>
        <end position="1279"/>
    </location>
</feature>
<sequence length="1279" mass="139208">MTTITHQCLDWLVLGNRAARKRYGGCGSYKGTRSRELTVKARRLEDGLSARIMLNVLATIALEKGAYFGEACSDITEITGVAERRSSCPEMSLGHAKLEVLRKTHLWACLSHFLSTFKAAINLPQFSLADVEEDLSASATTTVPKLIHRLLYILTHDRKINTENFEIYLRRQFAKRHPLLPNPLGSEEEQVPWTDLEMLAKLDLIFHLCEWQFTGPARLRTMMDDEQEQTDWRLAPIGQDARRNTYWFIGSDRLWVQHPNPNPPEPRKTRSRRGIKSSRMSKSQPTTSVSKSTASVTKSKPSTTRGKAIPVPKNEPNRAVSGRRRGRPRKDASAAATAPPPSPPPGAPPTTRSRPTRAAAVAALSHILPNVIPNGRATRSSKRSAPIDSDMEDPVHVSRESNPGLSPSPNKRLRTTRRSVRARADLEDEWQVVPEEWLRPTGDEPGALDYDPNHNSAKEEGIAQEQTLHPGDIIAAVFGDDDSELTDLSDEDDNNNESVKEEDGDGDDGSVSDEVEDDDDDEDNDKEEEEEDFDADREVANVDEETAIQALVLNTSNQVCATIEEWENFPQQFEGSVSTKERALFKTLTRISATVCEELREAARQLQISLAVHTRKRSTRLLVIEQDRAALEAEKQRRQETEELHSREIRQMKREQNRAQREMEREKRAKEREDRLKPKEAEAATPHAASVNGNTGSVQAEDMNGRVDIEGGDAHSLNGNGKRAASTSGSASRPRRTRTPRQSEDWELDCEICLKRGINIDDGREITCCEKCGRWQHVDCHNQADAQAGRPPRDWSTVHFMCYNCARNPKKPTRTLRASKATGTASTSRSKARGQPAGPPTHPVPLHLVPGYGRSPLPPHIQQYPFQRGYQYPIPAPSAPPSYLPYPSTGPSPYSHPQRSPYPAASQPPPPHSTVLPGSGVAGGTPNSNGYLYGTPSQSFPAPAHVQQALSGASPGSAYPGVSSTASTSSFTGLGTQVGAQPSHVLVPSAQQQHTTQPQHSRPSWSPNGSPPTSVPSSIPVATSYSNAQPGSSGHTYSNGQNQGRQGRPVAPVGYAPSPLHQQTASHQQPHYHQPQLRHQHSPIPSTPNNISGLGTGSSPSPSASRYQQNSKRGQSMPSWDASAGTKATAPHTNGYMYESGNGNGNGNGGAIPNTVPKGIAQQSPNSPQSYSHSPMMGPLRASIGAHQPPGGEAYPAPVSMHVRPIPGSSIQSSQSPGSMVIPLQPQHGRRSSIVSVPQSPISSSANGLHTLAQQAQALLHAPTSSNPTSGSSGHSSYL</sequence>
<keyword evidence="1" id="KW-0479">Metal-binding</keyword>
<gene>
    <name evidence="5" type="ORF">BS47DRAFT_1390306</name>
</gene>
<evidence type="ECO:0000313" key="5">
    <source>
        <dbReference type="EMBL" id="KAF9516988.1"/>
    </source>
</evidence>
<dbReference type="PROSITE" id="PS01359">
    <property type="entry name" value="ZF_PHD_1"/>
    <property type="match status" value="1"/>
</dbReference>
<feature type="compositionally biased region" description="Low complexity" evidence="4">
    <location>
        <begin position="1252"/>
        <end position="1279"/>
    </location>
</feature>
<feature type="compositionally biased region" description="Polar residues" evidence="4">
    <location>
        <begin position="400"/>
        <end position="409"/>
    </location>
</feature>
<dbReference type="EMBL" id="MU128935">
    <property type="protein sequence ID" value="KAF9516988.1"/>
    <property type="molecule type" value="Genomic_DNA"/>
</dbReference>
<dbReference type="InterPro" id="IPR011011">
    <property type="entry name" value="Znf_FYVE_PHD"/>
</dbReference>
<reference evidence="5" key="1">
    <citation type="journal article" date="2020" name="Nat. Commun.">
        <title>Large-scale genome sequencing of mycorrhizal fungi provides insights into the early evolution of symbiotic traits.</title>
        <authorList>
            <person name="Miyauchi S."/>
            <person name="Kiss E."/>
            <person name="Kuo A."/>
            <person name="Drula E."/>
            <person name="Kohler A."/>
            <person name="Sanchez-Garcia M."/>
            <person name="Morin E."/>
            <person name="Andreopoulos B."/>
            <person name="Barry K.W."/>
            <person name="Bonito G."/>
            <person name="Buee M."/>
            <person name="Carver A."/>
            <person name="Chen C."/>
            <person name="Cichocki N."/>
            <person name="Clum A."/>
            <person name="Culley D."/>
            <person name="Crous P.W."/>
            <person name="Fauchery L."/>
            <person name="Girlanda M."/>
            <person name="Hayes R.D."/>
            <person name="Keri Z."/>
            <person name="LaButti K."/>
            <person name="Lipzen A."/>
            <person name="Lombard V."/>
            <person name="Magnuson J."/>
            <person name="Maillard F."/>
            <person name="Murat C."/>
            <person name="Nolan M."/>
            <person name="Ohm R.A."/>
            <person name="Pangilinan J."/>
            <person name="Pereira M.F."/>
            <person name="Perotto S."/>
            <person name="Peter M."/>
            <person name="Pfister S."/>
            <person name="Riley R."/>
            <person name="Sitrit Y."/>
            <person name="Stielow J.B."/>
            <person name="Szollosi G."/>
            <person name="Zifcakova L."/>
            <person name="Stursova M."/>
            <person name="Spatafora J.W."/>
            <person name="Tedersoo L."/>
            <person name="Vaario L.M."/>
            <person name="Yamada A."/>
            <person name="Yan M."/>
            <person name="Wang P."/>
            <person name="Xu J."/>
            <person name="Bruns T."/>
            <person name="Baldrian P."/>
            <person name="Vilgalys R."/>
            <person name="Dunand C."/>
            <person name="Henrissat B."/>
            <person name="Grigoriev I.V."/>
            <person name="Hibbett D."/>
            <person name="Nagy L.G."/>
            <person name="Martin F.M."/>
        </authorList>
    </citation>
    <scope>NUCLEOTIDE SEQUENCE</scope>
    <source>
        <strain evidence="5">UP504</strain>
    </source>
</reference>
<comment type="caution">
    <text evidence="5">The sequence shown here is derived from an EMBL/GenBank/DDBJ whole genome shotgun (WGS) entry which is preliminary data.</text>
</comment>
<dbReference type="Proteomes" id="UP000886523">
    <property type="component" value="Unassembled WGS sequence"/>
</dbReference>
<feature type="compositionally biased region" description="Polar residues" evidence="4">
    <location>
        <begin position="1025"/>
        <end position="1045"/>
    </location>
</feature>